<sequence length="63" mass="6858">MSMPIMITTMGSVFVGFLFFMAAFVSFMYKKSKKLTWGCFAVAVVLITVVPVGLAIYVANNPA</sequence>
<feature type="transmembrane region" description="Helical" evidence="1">
    <location>
        <begin position="35"/>
        <end position="59"/>
    </location>
</feature>
<proteinExistence type="predicted"/>
<protein>
    <submittedName>
        <fullName evidence="2">Uncharacterized protein</fullName>
    </submittedName>
</protein>
<accession>W5Y4X4</accession>
<dbReference type="eggNOG" id="ENOG5032C9P">
    <property type="taxonomic scope" value="Bacteria"/>
</dbReference>
<dbReference type="EMBL" id="CP004353">
    <property type="protein sequence ID" value="AHI23885.1"/>
    <property type="molecule type" value="Genomic_DNA"/>
</dbReference>
<dbReference type="AlphaFoldDB" id="W5Y4X4"/>
<evidence type="ECO:0000313" key="3">
    <source>
        <dbReference type="Proteomes" id="UP000019222"/>
    </source>
</evidence>
<dbReference type="STRING" id="1224164.B843_12545"/>
<dbReference type="PATRIC" id="fig|1224164.3.peg.2533"/>
<reference evidence="2 3" key="1">
    <citation type="submission" date="2013-02" db="EMBL/GenBank/DDBJ databases">
        <title>The complete genome sequence of Corynebacterium vitaeruminis DSM 20294.</title>
        <authorList>
            <person name="Ruckert C."/>
            <person name="Albersmeier A."/>
            <person name="Kalinowski J."/>
        </authorList>
    </citation>
    <scope>NUCLEOTIDE SEQUENCE [LARGE SCALE GENOMIC DNA]</scope>
    <source>
        <strain evidence="3">ATCC 10234</strain>
    </source>
</reference>
<feature type="transmembrane region" description="Helical" evidence="1">
    <location>
        <begin position="6"/>
        <end position="28"/>
    </location>
</feature>
<dbReference type="RefSeq" id="WP_025253861.1">
    <property type="nucleotide sequence ID" value="NZ_CP004353.1"/>
</dbReference>
<evidence type="ECO:0000313" key="2">
    <source>
        <dbReference type="EMBL" id="AHI23885.1"/>
    </source>
</evidence>
<keyword evidence="1" id="KW-1133">Transmembrane helix</keyword>
<dbReference type="HOGENOM" id="CLU_206426_1_0_11"/>
<name>W5Y4X4_9CORY</name>
<organism evidence="2 3">
    <name type="scientific">Corynebacterium vitaeruminis DSM 20294</name>
    <dbReference type="NCBI Taxonomy" id="1224164"/>
    <lineage>
        <taxon>Bacteria</taxon>
        <taxon>Bacillati</taxon>
        <taxon>Actinomycetota</taxon>
        <taxon>Actinomycetes</taxon>
        <taxon>Mycobacteriales</taxon>
        <taxon>Corynebacteriaceae</taxon>
        <taxon>Corynebacterium</taxon>
    </lineage>
</organism>
<dbReference type="Proteomes" id="UP000019222">
    <property type="component" value="Chromosome"/>
</dbReference>
<keyword evidence="1" id="KW-0812">Transmembrane</keyword>
<keyword evidence="1" id="KW-0472">Membrane</keyword>
<keyword evidence="3" id="KW-1185">Reference proteome</keyword>
<dbReference type="KEGG" id="cvt:B843_12545"/>
<evidence type="ECO:0000256" key="1">
    <source>
        <dbReference type="SAM" id="Phobius"/>
    </source>
</evidence>
<gene>
    <name evidence="2" type="ORF">B843_12545</name>
</gene>